<comment type="caution">
    <text evidence="4">The sequence shown here is derived from an EMBL/GenBank/DDBJ whole genome shotgun (WGS) entry which is preliminary data.</text>
</comment>
<dbReference type="Pfam" id="PF04773">
    <property type="entry name" value="FecR"/>
    <property type="match status" value="1"/>
</dbReference>
<sequence length="373" mass="41472">MIRKRKHYREIVRRYLDHKASEEELEVFFSLIREGKLNRHLRTAMKRDENDLLKQFTGEEERASGRWRTYAIAAIICGLVVGAATWWRAGHRPITPVAPAVTAVKDMAPGRSHAVLTLQGGKSFDLDSDSKSTLTLPAGTRLVRTAAGEWVYTSPVTKEATVLYNTISAPRGGQFPFMLEDGTRVWLNAASSLRFPTAFPGGNREVFLEGEAYFEVAPDVHRSFVVRVGNEAVTVLGTTFNVNGYPDEPAIRTTLIDGSVRIERNGASILMHPGEIASITDDARVDRLADADAVGASVAWRTGYFSFDQDDIRTVMRQIGRWYDVDIRYEGPVTGELFGGTIGRDLSLMQALTILEKSQVHFRLDGKVLTVLP</sequence>
<dbReference type="PANTHER" id="PTHR30273">
    <property type="entry name" value="PERIPLASMIC SIGNAL SENSOR AND SIGMA FACTOR ACTIVATOR FECR-RELATED"/>
    <property type="match status" value="1"/>
</dbReference>
<feature type="transmembrane region" description="Helical" evidence="1">
    <location>
        <begin position="69"/>
        <end position="87"/>
    </location>
</feature>
<evidence type="ECO:0000256" key="1">
    <source>
        <dbReference type="SAM" id="Phobius"/>
    </source>
</evidence>
<feature type="domain" description="FecR protein" evidence="2">
    <location>
        <begin position="166"/>
        <end position="261"/>
    </location>
</feature>
<keyword evidence="1" id="KW-0812">Transmembrane</keyword>
<dbReference type="InterPro" id="IPR032508">
    <property type="entry name" value="FecR_C"/>
</dbReference>
<organism evidence="4 5">
    <name type="scientific">Dinghuibacter silviterrae</name>
    <dbReference type="NCBI Taxonomy" id="1539049"/>
    <lineage>
        <taxon>Bacteria</taxon>
        <taxon>Pseudomonadati</taxon>
        <taxon>Bacteroidota</taxon>
        <taxon>Chitinophagia</taxon>
        <taxon>Chitinophagales</taxon>
        <taxon>Chitinophagaceae</taxon>
        <taxon>Dinghuibacter</taxon>
    </lineage>
</organism>
<dbReference type="PIRSF" id="PIRSF018266">
    <property type="entry name" value="FecR"/>
    <property type="match status" value="1"/>
</dbReference>
<feature type="domain" description="Protein FecR C-terminal" evidence="3">
    <location>
        <begin position="304"/>
        <end position="371"/>
    </location>
</feature>
<evidence type="ECO:0000259" key="3">
    <source>
        <dbReference type="Pfam" id="PF16344"/>
    </source>
</evidence>
<dbReference type="Gene3D" id="3.55.50.30">
    <property type="match status" value="1"/>
</dbReference>
<evidence type="ECO:0000259" key="2">
    <source>
        <dbReference type="Pfam" id="PF04773"/>
    </source>
</evidence>
<accession>A0A4R8DFN8</accession>
<dbReference type="OrthoDB" id="1099963at2"/>
<keyword evidence="5" id="KW-1185">Reference proteome</keyword>
<dbReference type="GO" id="GO:0016989">
    <property type="term" value="F:sigma factor antagonist activity"/>
    <property type="evidence" value="ECO:0007669"/>
    <property type="project" value="TreeGrafter"/>
</dbReference>
<dbReference type="RefSeq" id="WP_133995696.1">
    <property type="nucleotide sequence ID" value="NZ_SODV01000002.1"/>
</dbReference>
<protein>
    <submittedName>
        <fullName evidence="4">FecR family protein</fullName>
    </submittedName>
</protein>
<name>A0A4R8DFN8_9BACT</name>
<proteinExistence type="predicted"/>
<evidence type="ECO:0000313" key="4">
    <source>
        <dbReference type="EMBL" id="TDW95906.1"/>
    </source>
</evidence>
<evidence type="ECO:0000313" key="5">
    <source>
        <dbReference type="Proteomes" id="UP000294498"/>
    </source>
</evidence>
<dbReference type="Pfam" id="PF16344">
    <property type="entry name" value="FecR_C"/>
    <property type="match status" value="1"/>
</dbReference>
<dbReference type="PANTHER" id="PTHR30273:SF2">
    <property type="entry name" value="PROTEIN FECR"/>
    <property type="match status" value="1"/>
</dbReference>
<dbReference type="InterPro" id="IPR012373">
    <property type="entry name" value="Ferrdict_sens_TM"/>
</dbReference>
<dbReference type="Gene3D" id="2.60.120.1440">
    <property type="match status" value="1"/>
</dbReference>
<gene>
    <name evidence="4" type="ORF">EDB95_3727</name>
</gene>
<keyword evidence="1" id="KW-1133">Transmembrane helix</keyword>
<dbReference type="AlphaFoldDB" id="A0A4R8DFN8"/>
<dbReference type="InterPro" id="IPR006860">
    <property type="entry name" value="FecR"/>
</dbReference>
<keyword evidence="1" id="KW-0472">Membrane</keyword>
<dbReference type="Proteomes" id="UP000294498">
    <property type="component" value="Unassembled WGS sequence"/>
</dbReference>
<reference evidence="4 5" key="1">
    <citation type="submission" date="2019-03" db="EMBL/GenBank/DDBJ databases">
        <title>Genomic Encyclopedia of Type Strains, Phase IV (KMG-IV): sequencing the most valuable type-strain genomes for metagenomic binning, comparative biology and taxonomic classification.</title>
        <authorList>
            <person name="Goeker M."/>
        </authorList>
    </citation>
    <scope>NUCLEOTIDE SEQUENCE [LARGE SCALE GENOMIC DNA]</scope>
    <source>
        <strain evidence="4 5">DSM 100059</strain>
    </source>
</reference>
<dbReference type="EMBL" id="SODV01000002">
    <property type="protein sequence ID" value="TDW95906.1"/>
    <property type="molecule type" value="Genomic_DNA"/>
</dbReference>